<dbReference type="Proteomes" id="UP000231019">
    <property type="component" value="Unassembled WGS sequence"/>
</dbReference>
<sequence length="480" mass="52340">MLKSEALACFLWGLLAKIQNMSIRICKPFPRLALLCLLGFFAACAALQKPEQADSFTESTHPLRILPLPGSLDSMPVLHSNSPERIEQSGILVSTLPAGDLNQGRKLGIPLQGRFELFMHHVARTAVLSSARVYLAVVASNPSQESLRLTLKKGAFFRTWPEAPFKPVAGIHNNPRGELFSGPGDRLALAVLRDESTLNPQQILLAPGEQAVIFLEAIPTNPLWVLQQDNALSALLSFESLEPVHLSVLSWVSDSGSPPRPQDLLTLLASGQVAGPPEIPVTEYDPAKPPPAGGFRYGRVAGMVSGASWRGKLEDLPQAPGERVGFPLSSVYLKRMGTGQNQSAPLRVRVPGTAVQSHGNYGVHYLLEADLQNPDPQARSYAVYLHQPLKVIERSPGEALAVFRSPPAEAVFFRGSLRLSWGPEQKPEDFWLHQVLRAGEEAPALKVLVLPAGETRRLKLELVYPPDATPPQLLEIHRLS</sequence>
<evidence type="ECO:0000313" key="2">
    <source>
        <dbReference type="Proteomes" id="UP000231019"/>
    </source>
</evidence>
<dbReference type="Pfam" id="PF11850">
    <property type="entry name" value="DUF3370"/>
    <property type="match status" value="1"/>
</dbReference>
<dbReference type="AlphaFoldDB" id="A0A2M7G569"/>
<name>A0A2M7G569_9BACT</name>
<reference evidence="1 2" key="1">
    <citation type="submission" date="2017-09" db="EMBL/GenBank/DDBJ databases">
        <title>Depth-based differentiation of microbial function through sediment-hosted aquifers and enrichment of novel symbionts in the deep terrestrial subsurface.</title>
        <authorList>
            <person name="Probst A.J."/>
            <person name="Ladd B."/>
            <person name="Jarett J.K."/>
            <person name="Geller-Mcgrath D.E."/>
            <person name="Sieber C.M."/>
            <person name="Emerson J.B."/>
            <person name="Anantharaman K."/>
            <person name="Thomas B.C."/>
            <person name="Malmstrom R."/>
            <person name="Stieglmeier M."/>
            <person name="Klingl A."/>
            <person name="Woyke T."/>
            <person name="Ryan C.M."/>
            <person name="Banfield J.F."/>
        </authorList>
    </citation>
    <scope>NUCLEOTIDE SEQUENCE [LARGE SCALE GENOMIC DNA]</scope>
    <source>
        <strain evidence="1">CG17_big_fil_post_rev_8_21_14_2_50_48_46</strain>
    </source>
</reference>
<protein>
    <recommendedName>
        <fullName evidence="3">DUF3370 domain-containing protein</fullName>
    </recommendedName>
</protein>
<proteinExistence type="predicted"/>
<gene>
    <name evidence="1" type="ORF">COW36_13035</name>
</gene>
<evidence type="ECO:0008006" key="3">
    <source>
        <dbReference type="Google" id="ProtNLM"/>
    </source>
</evidence>
<dbReference type="InterPro" id="IPR021801">
    <property type="entry name" value="DUF3370"/>
</dbReference>
<accession>A0A2M7G569</accession>
<evidence type="ECO:0000313" key="1">
    <source>
        <dbReference type="EMBL" id="PIW16684.1"/>
    </source>
</evidence>
<dbReference type="EMBL" id="PFFQ01000037">
    <property type="protein sequence ID" value="PIW16684.1"/>
    <property type="molecule type" value="Genomic_DNA"/>
</dbReference>
<organism evidence="1 2">
    <name type="scientific">bacterium (Candidatus Blackallbacteria) CG17_big_fil_post_rev_8_21_14_2_50_48_46</name>
    <dbReference type="NCBI Taxonomy" id="2014261"/>
    <lineage>
        <taxon>Bacteria</taxon>
        <taxon>Candidatus Blackallbacteria</taxon>
    </lineage>
</organism>
<comment type="caution">
    <text evidence="1">The sequence shown here is derived from an EMBL/GenBank/DDBJ whole genome shotgun (WGS) entry which is preliminary data.</text>
</comment>